<dbReference type="CDD" id="cd16936">
    <property type="entry name" value="HATPase_RsbW-like"/>
    <property type="match status" value="1"/>
</dbReference>
<dbReference type="InterPro" id="IPR003594">
    <property type="entry name" value="HATPase_dom"/>
</dbReference>
<dbReference type="Proteomes" id="UP001198565">
    <property type="component" value="Unassembled WGS sequence"/>
</dbReference>
<dbReference type="Gene3D" id="3.30.565.10">
    <property type="entry name" value="Histidine kinase-like ATPase, C-terminal domain"/>
    <property type="match status" value="1"/>
</dbReference>
<dbReference type="Pfam" id="PF13581">
    <property type="entry name" value="HATPase_c_2"/>
    <property type="match status" value="1"/>
</dbReference>
<evidence type="ECO:0000313" key="4">
    <source>
        <dbReference type="Proteomes" id="UP001198565"/>
    </source>
</evidence>
<dbReference type="GO" id="GO:0005524">
    <property type="term" value="F:ATP binding"/>
    <property type="evidence" value="ECO:0007669"/>
    <property type="project" value="UniProtKB-KW"/>
</dbReference>
<dbReference type="EMBL" id="JAINVZ010000038">
    <property type="protein sequence ID" value="MBY8889213.1"/>
    <property type="molecule type" value="Genomic_DNA"/>
</dbReference>
<evidence type="ECO:0000256" key="1">
    <source>
        <dbReference type="ARBA" id="ARBA00022527"/>
    </source>
</evidence>
<organism evidence="3 4">
    <name type="scientific">Streptantibioticus parmotrematis</name>
    <dbReference type="NCBI Taxonomy" id="2873249"/>
    <lineage>
        <taxon>Bacteria</taxon>
        <taxon>Bacillati</taxon>
        <taxon>Actinomycetota</taxon>
        <taxon>Actinomycetes</taxon>
        <taxon>Kitasatosporales</taxon>
        <taxon>Streptomycetaceae</taxon>
        <taxon>Streptantibioticus</taxon>
    </lineage>
</organism>
<name>A0ABS7R178_9ACTN</name>
<keyword evidence="1" id="KW-0418">Kinase</keyword>
<evidence type="ECO:0000259" key="2">
    <source>
        <dbReference type="Pfam" id="PF13581"/>
    </source>
</evidence>
<comment type="caution">
    <text evidence="3">The sequence shown here is derived from an EMBL/GenBank/DDBJ whole genome shotgun (WGS) entry which is preliminary data.</text>
</comment>
<accession>A0ABS7R178</accession>
<proteinExistence type="predicted"/>
<evidence type="ECO:0000313" key="3">
    <source>
        <dbReference type="EMBL" id="MBY8889213.1"/>
    </source>
</evidence>
<keyword evidence="4" id="KW-1185">Reference proteome</keyword>
<keyword evidence="3" id="KW-0067">ATP-binding</keyword>
<keyword evidence="1" id="KW-0808">Transferase</keyword>
<keyword evidence="3" id="KW-0547">Nucleotide-binding</keyword>
<sequence length="123" mass="13369">MPDAAAVWVGRLRRIGRAKLNAWGLTALVDDAQLLISELVTNGLRHSTEQQITFRLVVGTDVLVMEVDDGSPALPRLRQADSDALDGRGLLLVDAVAASWGVSSDGTRTWCTLKFPDTARRSR</sequence>
<dbReference type="InterPro" id="IPR036890">
    <property type="entry name" value="HATPase_C_sf"/>
</dbReference>
<gene>
    <name evidence="3" type="ORF">K7472_30850</name>
</gene>
<reference evidence="3 4" key="1">
    <citation type="submission" date="2021-08" db="EMBL/GenBank/DDBJ databases">
        <title>Streptomyces sp. PTM05 isolated from lichen.</title>
        <authorList>
            <person name="Somphong A."/>
            <person name="Phongsopitanun W."/>
            <person name="Tanasupawat S."/>
        </authorList>
    </citation>
    <scope>NUCLEOTIDE SEQUENCE [LARGE SCALE GENOMIC DNA]</scope>
    <source>
        <strain evidence="3 4">Ptm05</strain>
    </source>
</reference>
<feature type="domain" description="Histidine kinase/HSP90-like ATPase" evidence="2">
    <location>
        <begin position="9"/>
        <end position="112"/>
    </location>
</feature>
<dbReference type="InterPro" id="IPR050267">
    <property type="entry name" value="Anti-sigma-factor_SerPK"/>
</dbReference>
<protein>
    <submittedName>
        <fullName evidence="3">ATP-binding protein</fullName>
    </submittedName>
</protein>
<keyword evidence="1" id="KW-0723">Serine/threonine-protein kinase</keyword>
<dbReference type="PANTHER" id="PTHR35526">
    <property type="entry name" value="ANTI-SIGMA-F FACTOR RSBW-RELATED"/>
    <property type="match status" value="1"/>
</dbReference>
<dbReference type="PANTHER" id="PTHR35526:SF3">
    <property type="entry name" value="ANTI-SIGMA-F FACTOR RSBW"/>
    <property type="match status" value="1"/>
</dbReference>
<dbReference type="SUPFAM" id="SSF55874">
    <property type="entry name" value="ATPase domain of HSP90 chaperone/DNA topoisomerase II/histidine kinase"/>
    <property type="match status" value="1"/>
</dbReference>